<dbReference type="SMART" id="SM00180">
    <property type="entry name" value="EGF_Lam"/>
    <property type="match status" value="2"/>
</dbReference>
<comment type="caution">
    <text evidence="19">The sequence shown here is derived from an EMBL/GenBank/DDBJ whole genome shotgun (WGS) entry which is preliminary data.</text>
</comment>
<dbReference type="InterPro" id="IPR000152">
    <property type="entry name" value="EGF-type_Asp/Asn_hydroxyl_site"/>
</dbReference>
<evidence type="ECO:0000256" key="14">
    <source>
        <dbReference type="PROSITE-ProRule" id="PRU00460"/>
    </source>
</evidence>
<dbReference type="Gene3D" id="2.120.10.80">
    <property type="entry name" value="Kelch-type beta propeller"/>
    <property type="match status" value="2"/>
</dbReference>
<evidence type="ECO:0000313" key="19">
    <source>
        <dbReference type="EMBL" id="KAJ7326014.1"/>
    </source>
</evidence>
<keyword evidence="5 15" id="KW-0732">Signal</keyword>
<dbReference type="GO" id="GO:0005794">
    <property type="term" value="C:Golgi apparatus"/>
    <property type="evidence" value="ECO:0007669"/>
    <property type="project" value="TreeGrafter"/>
</dbReference>
<dbReference type="SUPFAM" id="SSF57196">
    <property type="entry name" value="EGF/Laminin"/>
    <property type="match status" value="3"/>
</dbReference>
<keyword evidence="10 13" id="KW-1015">Disulfide bond</keyword>
<dbReference type="InterPro" id="IPR018097">
    <property type="entry name" value="EGF_Ca-bd_CS"/>
</dbReference>
<dbReference type="SUPFAM" id="SSF49854">
    <property type="entry name" value="Spermadhesin, CUB domain"/>
    <property type="match status" value="2"/>
</dbReference>
<keyword evidence="8" id="KW-1133">Transmembrane helix</keyword>
<dbReference type="PROSITE" id="PS01187">
    <property type="entry name" value="EGF_CA"/>
    <property type="match status" value="1"/>
</dbReference>
<dbReference type="Gene3D" id="2.60.120.290">
    <property type="entry name" value="Spermadhesin, CUB domain"/>
    <property type="match status" value="2"/>
</dbReference>
<evidence type="ECO:0000256" key="10">
    <source>
        <dbReference type="ARBA" id="ARBA00023157"/>
    </source>
</evidence>
<keyword evidence="11" id="KW-0325">Glycoprotein</keyword>
<dbReference type="SMART" id="SM00181">
    <property type="entry name" value="EGF"/>
    <property type="match status" value="6"/>
</dbReference>
<dbReference type="InterPro" id="IPR056863">
    <property type="entry name" value="LMN_ATRN_NET-like_EGF"/>
</dbReference>
<evidence type="ECO:0000256" key="6">
    <source>
        <dbReference type="ARBA" id="ARBA00022737"/>
    </source>
</evidence>
<dbReference type="InterPro" id="IPR024731">
    <property type="entry name" value="NELL2-like_EGF"/>
</dbReference>
<feature type="disulfide bond" evidence="14">
    <location>
        <begin position="1128"/>
        <end position="1137"/>
    </location>
</feature>
<dbReference type="Pfam" id="PF00053">
    <property type="entry name" value="EGF_laminin"/>
    <property type="match status" value="1"/>
</dbReference>
<evidence type="ECO:0000256" key="7">
    <source>
        <dbReference type="ARBA" id="ARBA00022837"/>
    </source>
</evidence>
<dbReference type="InterPro" id="IPR000742">
    <property type="entry name" value="EGF"/>
</dbReference>
<dbReference type="EMBL" id="MU827805">
    <property type="protein sequence ID" value="KAJ7326014.1"/>
    <property type="molecule type" value="Genomic_DNA"/>
</dbReference>
<dbReference type="InterPro" id="IPR002165">
    <property type="entry name" value="Plexin_repeat"/>
</dbReference>
<comment type="subcellular location">
    <subcellularLocation>
        <location evidence="1">Membrane</location>
        <topology evidence="1">Single-pass type I membrane protein</topology>
    </subcellularLocation>
</comment>
<proteinExistence type="predicted"/>
<dbReference type="PANTHER" id="PTHR46376">
    <property type="entry name" value="LEUCINE-ZIPPER-LIKE TRANSCRIPTIONAL REGULATOR 1"/>
    <property type="match status" value="1"/>
</dbReference>
<dbReference type="InterPro" id="IPR002049">
    <property type="entry name" value="LE_dom"/>
</dbReference>
<dbReference type="InterPro" id="IPR051568">
    <property type="entry name" value="LZTR1/Attractin"/>
</dbReference>
<dbReference type="SMART" id="SM00423">
    <property type="entry name" value="PSI"/>
    <property type="match status" value="5"/>
</dbReference>
<feature type="domain" description="Laminin EGF-like" evidence="18">
    <location>
        <begin position="1059"/>
        <end position="1105"/>
    </location>
</feature>
<evidence type="ECO:0000256" key="3">
    <source>
        <dbReference type="ARBA" id="ARBA00022536"/>
    </source>
</evidence>
<evidence type="ECO:0000259" key="16">
    <source>
        <dbReference type="PROSITE" id="PS01180"/>
    </source>
</evidence>
<dbReference type="GO" id="GO:0048513">
    <property type="term" value="P:animal organ development"/>
    <property type="evidence" value="ECO:0007669"/>
    <property type="project" value="UniProtKB-ARBA"/>
</dbReference>
<comment type="caution">
    <text evidence="13">Lacks conserved residue(s) required for the propagation of feature annotation.</text>
</comment>
<dbReference type="Pfam" id="PF23106">
    <property type="entry name" value="EGF_Teneurin"/>
    <property type="match status" value="1"/>
</dbReference>
<evidence type="ECO:0000256" key="9">
    <source>
        <dbReference type="ARBA" id="ARBA00023136"/>
    </source>
</evidence>
<dbReference type="Pfam" id="PF24973">
    <property type="entry name" value="EGF_LMN_ATRN"/>
    <property type="match status" value="1"/>
</dbReference>
<accession>A0A9X0CDD3</accession>
<keyword evidence="2" id="KW-0880">Kelch repeat</keyword>
<dbReference type="InterPro" id="IPR015915">
    <property type="entry name" value="Kelch-typ_b-propeller"/>
</dbReference>
<sequence length="1305" mass="142259">MQMALRKLYGLIFVLSCCLPSSQAKCRGRTILTGLQGTVHDGPGKYPKNTSCEWLIKGPYPNVSITLEFIEFNTECSFDFLFIHDGDSYLSPLIASISGGNSLHTVVAHSGQMLINLYSDVNYTLEGFLANYTIENCTKGCSGHGTCKDGFCQCNKMWRGKACDVESCLTNCLVAEGHGLCDYAKAKDHCVCNHGYIGEACTLSTLTDIHSNKWFDISSTSSVFSPRIAHSVVYIEQSDTLLAFGGYSLNKVFDDLLQFNFTTSLWSEVQVRSPKPVGRFSHSASLYLDCMVLFGGELQNGNLANDLWFYNTTRNKWTELAVIDVVKPPPLAEHTATVVDDKLYVFGGRTNSDPFSSAMYSYSLSNQTGWTKVLYNQGNELHLRMLGHTAVYYADMRSLVVFGGFVPQKARSSDRSNKLFAFHVDLHVWSEIAAAGDIPRGRAFHSAVMVGDYIIIYGGNVHKHDEENSCYENKLLFYHLKCHKWISAPTFDALSPSAGNPRQGRFSHQAVQRNGTVMLVVGGFSGLPLGDVLGFKLPIAIAKKSGHCEGYSTQTSCKRDPECGWCNTLTKCLSLNQSGSCVESLSRDSCPGPCAAYSQCSACLLFGSTKCGWCVQDGRCYSKESPTGACQSITDSNKKKLRGWWGTSGQFLTSSNECQTINFPPGITVIENIQYPNSSLPDGVRIVSMSEVTILRVEESVDRVDRVRITQLIGFVYPFKNQSAPWMSYELSLMLDNARFSEAKLWLSTDETEANHPLAPQFLQPYASSDCSVYKTCLACMTDASCGWCVTSCMSRNAPAGSCQDSVGNPRDMTLNRTECTLCSDHVDCHSCDQGGDCVWGKAANDLGCYRRGRIVVKDVIQNCSSPCLSRKTCSSCLSDKVGCAWCDKTQSCFVFGTYTSRYPFGQCPHWIDSHSGGQCPDCSRHTTCKGCLAGIRCGWCGNDYDPRIGRCYAGDFNSPYSGQCSNIFPTNGSTEWSYSECPDIDECKLGLAQCHHNASCMNIPDSFNCICNRGFTGDGTLACNKTCYHDCGIHGICGADFKCDCNLGWLGENCTVDCGCNGHSDCSHGIGICDKCQDHTQGAHCEFCVPGSFGNATIADGCKPCQCNGHGDPGQHLCDMATGKCFCTDNTMGYNCDKCMPGLKGNAKNGGLCFHECDTRSILTNVTQGFISTQLGGGVANKAKASCLWLISSLSNSSHGVVYGPSPPPVENRGQITLTFKEIHINCFTDHVEVYDGLPPFLLDGSSTVQSFYKLGSFCGWNKTMKSITALLGNMVVLVKADLSSGALSKVSVLSSTSKMPRSL</sequence>
<dbReference type="PROSITE" id="PS01248">
    <property type="entry name" value="EGF_LAM_1"/>
    <property type="match status" value="1"/>
</dbReference>
<evidence type="ECO:0000256" key="12">
    <source>
        <dbReference type="ARBA" id="ARBA00023292"/>
    </source>
</evidence>
<protein>
    <submittedName>
        <fullName evidence="19">Multiple epidermal growth factor-like domains protein 8</fullName>
    </submittedName>
</protein>
<feature type="disulfide bond" evidence="14">
    <location>
        <begin position="1140"/>
        <end position="1154"/>
    </location>
</feature>
<dbReference type="Pfam" id="PF12947">
    <property type="entry name" value="EGF_3"/>
    <property type="match status" value="1"/>
</dbReference>
<dbReference type="Pfam" id="PF00431">
    <property type="entry name" value="CUB"/>
    <property type="match status" value="1"/>
</dbReference>
<keyword evidence="6" id="KW-0677">Repeat</keyword>
<gene>
    <name evidence="19" type="primary">MEGF8_2</name>
    <name evidence="19" type="ORF">OS493_028736</name>
</gene>
<name>A0A9X0CDD3_9CNID</name>
<feature type="domain" description="CUB" evidence="16">
    <location>
        <begin position="26"/>
        <end position="135"/>
    </location>
</feature>
<evidence type="ECO:0000256" key="15">
    <source>
        <dbReference type="SAM" id="SignalP"/>
    </source>
</evidence>
<dbReference type="CDD" id="cd00041">
    <property type="entry name" value="CUB"/>
    <property type="match status" value="1"/>
</dbReference>
<keyword evidence="9" id="KW-0472">Membrane</keyword>
<dbReference type="CDD" id="cd00055">
    <property type="entry name" value="EGF_Lam"/>
    <property type="match status" value="2"/>
</dbReference>
<dbReference type="GO" id="GO:0005509">
    <property type="term" value="F:calcium ion binding"/>
    <property type="evidence" value="ECO:0007669"/>
    <property type="project" value="InterPro"/>
</dbReference>
<keyword evidence="4" id="KW-0812">Transmembrane</keyword>
<dbReference type="FunFam" id="2.10.25.10:FF:000191">
    <property type="entry name" value="Multiple epidermal growth factor-like domains 8"/>
    <property type="match status" value="1"/>
</dbReference>
<dbReference type="Pfam" id="PF01437">
    <property type="entry name" value="PSI"/>
    <property type="match status" value="2"/>
</dbReference>
<feature type="disulfide bond" evidence="14">
    <location>
        <begin position="1077"/>
        <end position="1086"/>
    </location>
</feature>
<dbReference type="GO" id="GO:0048731">
    <property type="term" value="P:system development"/>
    <property type="evidence" value="ECO:0007669"/>
    <property type="project" value="UniProtKB-ARBA"/>
</dbReference>
<dbReference type="CDD" id="cd00054">
    <property type="entry name" value="EGF_CA"/>
    <property type="match status" value="1"/>
</dbReference>
<dbReference type="PANTHER" id="PTHR46376:SF2">
    <property type="entry name" value="DISTRACTED, ISOFORM B"/>
    <property type="match status" value="1"/>
</dbReference>
<evidence type="ECO:0000256" key="5">
    <source>
        <dbReference type="ARBA" id="ARBA00022729"/>
    </source>
</evidence>
<dbReference type="Pfam" id="PF24981">
    <property type="entry name" value="Beta-prop_ATRN-LZTR1"/>
    <property type="match status" value="1"/>
</dbReference>
<feature type="disulfide bond" evidence="14">
    <location>
        <begin position="1089"/>
        <end position="1103"/>
    </location>
</feature>
<keyword evidence="7" id="KW-0106">Calcium</keyword>
<dbReference type="SUPFAM" id="SSF117281">
    <property type="entry name" value="Kelch motif"/>
    <property type="match status" value="1"/>
</dbReference>
<evidence type="ECO:0000256" key="1">
    <source>
        <dbReference type="ARBA" id="ARBA00004479"/>
    </source>
</evidence>
<dbReference type="FunFam" id="2.10.25.10:FF:000202">
    <property type="entry name" value="Multiple epidermal growth factor-like domains 8"/>
    <property type="match status" value="1"/>
</dbReference>
<evidence type="ECO:0000259" key="17">
    <source>
        <dbReference type="PROSITE" id="PS50026"/>
    </source>
</evidence>
<feature type="domain" description="CUB" evidence="16">
    <location>
        <begin position="1158"/>
        <end position="1305"/>
    </location>
</feature>
<feature type="disulfide bond" evidence="13">
    <location>
        <begin position="192"/>
        <end position="201"/>
    </location>
</feature>
<dbReference type="PROSITE" id="PS00010">
    <property type="entry name" value="ASX_HYDROXYL"/>
    <property type="match status" value="1"/>
</dbReference>
<evidence type="ECO:0000313" key="20">
    <source>
        <dbReference type="Proteomes" id="UP001163046"/>
    </source>
</evidence>
<feature type="domain" description="EGF-like" evidence="17">
    <location>
        <begin position="984"/>
        <end position="1025"/>
    </location>
</feature>
<keyword evidence="3 13" id="KW-0245">EGF-like domain</keyword>
<dbReference type="PROSITE" id="PS01186">
    <property type="entry name" value="EGF_2"/>
    <property type="match status" value="2"/>
</dbReference>
<dbReference type="InterPro" id="IPR001881">
    <property type="entry name" value="EGF-like_Ca-bd_dom"/>
</dbReference>
<evidence type="ECO:0000256" key="2">
    <source>
        <dbReference type="ARBA" id="ARBA00022441"/>
    </source>
</evidence>
<feature type="signal peptide" evidence="15">
    <location>
        <begin position="1"/>
        <end position="24"/>
    </location>
</feature>
<organism evidence="19 20">
    <name type="scientific">Desmophyllum pertusum</name>
    <dbReference type="NCBI Taxonomy" id="174260"/>
    <lineage>
        <taxon>Eukaryota</taxon>
        <taxon>Metazoa</taxon>
        <taxon>Cnidaria</taxon>
        <taxon>Anthozoa</taxon>
        <taxon>Hexacorallia</taxon>
        <taxon>Scleractinia</taxon>
        <taxon>Caryophylliina</taxon>
        <taxon>Caryophylliidae</taxon>
        <taxon>Desmophyllum</taxon>
    </lineage>
</organism>
<evidence type="ECO:0000256" key="8">
    <source>
        <dbReference type="ARBA" id="ARBA00022989"/>
    </source>
</evidence>
<dbReference type="InterPro" id="IPR016201">
    <property type="entry name" value="PSI"/>
</dbReference>
<dbReference type="Gene3D" id="2.10.25.10">
    <property type="entry name" value="Laminin"/>
    <property type="match status" value="4"/>
</dbReference>
<reference evidence="19" key="1">
    <citation type="submission" date="2023-01" db="EMBL/GenBank/DDBJ databases">
        <title>Genome assembly of the deep-sea coral Lophelia pertusa.</title>
        <authorList>
            <person name="Herrera S."/>
            <person name="Cordes E."/>
        </authorList>
    </citation>
    <scope>NUCLEOTIDE SEQUENCE</scope>
    <source>
        <strain evidence="19">USNM1676648</strain>
        <tissue evidence="19">Polyp</tissue>
    </source>
</reference>
<dbReference type="GO" id="GO:0016020">
    <property type="term" value="C:membrane"/>
    <property type="evidence" value="ECO:0007669"/>
    <property type="project" value="UniProtKB-SubCell"/>
</dbReference>
<dbReference type="InterPro" id="IPR056737">
    <property type="entry name" value="Beta-prop_ATRN-MKLN-like"/>
</dbReference>
<dbReference type="SMART" id="SM00179">
    <property type="entry name" value="EGF_CA"/>
    <property type="match status" value="1"/>
</dbReference>
<dbReference type="PROSITE" id="PS50027">
    <property type="entry name" value="EGF_LAM_2"/>
    <property type="match status" value="2"/>
</dbReference>
<feature type="domain" description="Laminin EGF-like" evidence="18">
    <location>
        <begin position="1106"/>
        <end position="1156"/>
    </location>
</feature>
<dbReference type="InterPro" id="IPR000859">
    <property type="entry name" value="CUB_dom"/>
</dbReference>
<dbReference type="Proteomes" id="UP001163046">
    <property type="component" value="Unassembled WGS sequence"/>
</dbReference>
<dbReference type="OrthoDB" id="263283at2759"/>
<feature type="domain" description="EGF-like" evidence="17">
    <location>
        <begin position="164"/>
        <end position="202"/>
    </location>
</feature>
<evidence type="ECO:0000256" key="4">
    <source>
        <dbReference type="ARBA" id="ARBA00022692"/>
    </source>
</evidence>
<dbReference type="SMART" id="SM00042">
    <property type="entry name" value="CUB"/>
    <property type="match status" value="1"/>
</dbReference>
<keyword evidence="20" id="KW-1185">Reference proteome</keyword>
<dbReference type="PROSITE" id="PS00022">
    <property type="entry name" value="EGF_1"/>
    <property type="match status" value="1"/>
</dbReference>
<dbReference type="PROSITE" id="PS50026">
    <property type="entry name" value="EGF_3"/>
    <property type="match status" value="2"/>
</dbReference>
<feature type="chain" id="PRO_5040924287" evidence="15">
    <location>
        <begin position="25"/>
        <end position="1305"/>
    </location>
</feature>
<dbReference type="InterPro" id="IPR035914">
    <property type="entry name" value="Sperma_CUB_dom_sf"/>
</dbReference>
<dbReference type="PROSITE" id="PS01180">
    <property type="entry name" value="CUB"/>
    <property type="match status" value="2"/>
</dbReference>
<evidence type="ECO:0000259" key="18">
    <source>
        <dbReference type="PROSITE" id="PS50027"/>
    </source>
</evidence>
<evidence type="ECO:0000256" key="13">
    <source>
        <dbReference type="PROSITE-ProRule" id="PRU00076"/>
    </source>
</evidence>
<evidence type="ECO:0000256" key="11">
    <source>
        <dbReference type="ARBA" id="ARBA00023180"/>
    </source>
</evidence>
<keyword evidence="12 14" id="KW-0424">Laminin EGF-like domain</keyword>